<evidence type="ECO:0000313" key="2">
    <source>
        <dbReference type="Proteomes" id="UP000237381"/>
    </source>
</evidence>
<dbReference type="RefSeq" id="WP_103704190.1">
    <property type="nucleotide sequence ID" value="NZ_PQGA01000004.1"/>
</dbReference>
<reference evidence="1 2" key="1">
    <citation type="submission" date="2018-01" db="EMBL/GenBank/DDBJ databases">
        <title>Genomic Encyclopedia of Type Strains, Phase III (KMG-III): the genomes of soil and plant-associated and newly described type strains.</title>
        <authorList>
            <person name="Whitman W."/>
        </authorList>
    </citation>
    <scope>NUCLEOTIDE SEQUENCE [LARGE SCALE GENOMIC DNA]</scope>
    <source>
        <strain evidence="1 2">JCM 18070</strain>
    </source>
</reference>
<dbReference type="EMBL" id="PQGA01000004">
    <property type="protein sequence ID" value="POR52780.1"/>
    <property type="molecule type" value="Genomic_DNA"/>
</dbReference>
<dbReference type="AlphaFoldDB" id="A0A2S4MDE8"/>
<comment type="caution">
    <text evidence="1">The sequence shown here is derived from an EMBL/GenBank/DDBJ whole genome shotgun (WGS) entry which is preliminary data.</text>
</comment>
<evidence type="ECO:0000313" key="1">
    <source>
        <dbReference type="EMBL" id="POR52780.1"/>
    </source>
</evidence>
<organism evidence="1 2">
    <name type="scientific">Paraburkholderia eburnea</name>
    <dbReference type="NCBI Taxonomy" id="1189126"/>
    <lineage>
        <taxon>Bacteria</taxon>
        <taxon>Pseudomonadati</taxon>
        <taxon>Pseudomonadota</taxon>
        <taxon>Betaproteobacteria</taxon>
        <taxon>Burkholderiales</taxon>
        <taxon>Burkholderiaceae</taxon>
        <taxon>Paraburkholderia</taxon>
    </lineage>
</organism>
<proteinExistence type="predicted"/>
<dbReference type="Proteomes" id="UP000237381">
    <property type="component" value="Unassembled WGS sequence"/>
</dbReference>
<protein>
    <submittedName>
        <fullName evidence="1">Uncharacterized protein</fullName>
    </submittedName>
</protein>
<dbReference type="OrthoDB" id="9112609at2"/>
<sequence>MIDNPLRGMLGGLDIAVNPMLDNVPRMQTSPKFAALMPPEFVAELNDWMLKFFGTESAVYRLPGNRLVMGTKAYAALQRELS</sequence>
<name>A0A2S4MDE8_9BURK</name>
<gene>
    <name evidence="1" type="ORF">B0G62_10477</name>
</gene>
<accession>A0A2S4MDE8</accession>
<keyword evidence="2" id="KW-1185">Reference proteome</keyword>